<proteinExistence type="predicted"/>
<dbReference type="Gene3D" id="3.10.180.10">
    <property type="entry name" value="2,3-Dihydroxybiphenyl 1,2-Dioxygenase, domain 1"/>
    <property type="match status" value="1"/>
</dbReference>
<evidence type="ECO:0000313" key="2">
    <source>
        <dbReference type="EMBL" id="QDU39952.1"/>
    </source>
</evidence>
<dbReference type="Pfam" id="PF00903">
    <property type="entry name" value="Glyoxalase"/>
    <property type="match status" value="1"/>
</dbReference>
<dbReference type="PROSITE" id="PS51819">
    <property type="entry name" value="VOC"/>
    <property type="match status" value="1"/>
</dbReference>
<dbReference type="InterPro" id="IPR004360">
    <property type="entry name" value="Glyas_Fos-R_dOase_dom"/>
</dbReference>
<dbReference type="EMBL" id="CP036275">
    <property type="protein sequence ID" value="QDU39952.1"/>
    <property type="molecule type" value="Genomic_DNA"/>
</dbReference>
<sequence length="137" mass="14812">MTSATTAPIRVKQIDHVTVVVKSLDESRKFYAGVLGMEEVPRPGFGFDGLWFQAGSTQVHLILEHPESGPAGNVIAEGSSVSRTRHMAFEVDDAMAAKARLDELGVEVVAGPKQRPDGPTQLYVLDPDGHLVELFSQ</sequence>
<dbReference type="Proteomes" id="UP000320496">
    <property type="component" value="Chromosome"/>
</dbReference>
<dbReference type="InterPro" id="IPR029068">
    <property type="entry name" value="Glyas_Bleomycin-R_OHBP_Dase"/>
</dbReference>
<accession>A0A517ZBT1</accession>
<dbReference type="SUPFAM" id="SSF54593">
    <property type="entry name" value="Glyoxalase/Bleomycin resistance protein/Dihydroxybiphenyl dioxygenase"/>
    <property type="match status" value="1"/>
</dbReference>
<dbReference type="InterPro" id="IPR050383">
    <property type="entry name" value="GlyoxalaseI/FosfomycinResist"/>
</dbReference>
<dbReference type="OrthoDB" id="9800322at2"/>
<keyword evidence="3" id="KW-1185">Reference proteome</keyword>
<dbReference type="PANTHER" id="PTHR21366:SF22">
    <property type="entry name" value="VOC DOMAIN-CONTAINING PROTEIN"/>
    <property type="match status" value="1"/>
</dbReference>
<dbReference type="AlphaFoldDB" id="A0A517ZBT1"/>
<name>A0A517ZBT1_9PLAN</name>
<dbReference type="PANTHER" id="PTHR21366">
    <property type="entry name" value="GLYOXALASE FAMILY PROTEIN"/>
    <property type="match status" value="1"/>
</dbReference>
<dbReference type="KEGG" id="mri:Mal4_43060"/>
<reference evidence="2 3" key="1">
    <citation type="submission" date="2019-02" db="EMBL/GenBank/DDBJ databases">
        <title>Deep-cultivation of Planctomycetes and their phenomic and genomic characterization uncovers novel biology.</title>
        <authorList>
            <person name="Wiegand S."/>
            <person name="Jogler M."/>
            <person name="Boedeker C."/>
            <person name="Pinto D."/>
            <person name="Vollmers J."/>
            <person name="Rivas-Marin E."/>
            <person name="Kohn T."/>
            <person name="Peeters S.H."/>
            <person name="Heuer A."/>
            <person name="Rast P."/>
            <person name="Oberbeckmann S."/>
            <person name="Bunk B."/>
            <person name="Jeske O."/>
            <person name="Meyerdierks A."/>
            <person name="Storesund J.E."/>
            <person name="Kallscheuer N."/>
            <person name="Luecker S."/>
            <person name="Lage O.M."/>
            <person name="Pohl T."/>
            <person name="Merkel B.J."/>
            <person name="Hornburger P."/>
            <person name="Mueller R.-W."/>
            <person name="Bruemmer F."/>
            <person name="Labrenz M."/>
            <person name="Spormann A.M."/>
            <person name="Op den Camp H."/>
            <person name="Overmann J."/>
            <person name="Amann R."/>
            <person name="Jetten M.S.M."/>
            <person name="Mascher T."/>
            <person name="Medema M.H."/>
            <person name="Devos D.P."/>
            <person name="Kaster A.-K."/>
            <person name="Ovreas L."/>
            <person name="Rohde M."/>
            <person name="Galperin M.Y."/>
            <person name="Jogler C."/>
        </authorList>
    </citation>
    <scope>NUCLEOTIDE SEQUENCE [LARGE SCALE GENOMIC DNA]</scope>
    <source>
        <strain evidence="2 3">Mal4</strain>
    </source>
</reference>
<dbReference type="InterPro" id="IPR037523">
    <property type="entry name" value="VOC_core"/>
</dbReference>
<evidence type="ECO:0000259" key="1">
    <source>
        <dbReference type="PROSITE" id="PS51819"/>
    </source>
</evidence>
<organism evidence="2 3">
    <name type="scientific">Maioricimonas rarisocia</name>
    <dbReference type="NCBI Taxonomy" id="2528026"/>
    <lineage>
        <taxon>Bacteria</taxon>
        <taxon>Pseudomonadati</taxon>
        <taxon>Planctomycetota</taxon>
        <taxon>Planctomycetia</taxon>
        <taxon>Planctomycetales</taxon>
        <taxon>Planctomycetaceae</taxon>
        <taxon>Maioricimonas</taxon>
    </lineage>
</organism>
<evidence type="ECO:0000313" key="3">
    <source>
        <dbReference type="Proteomes" id="UP000320496"/>
    </source>
</evidence>
<protein>
    <submittedName>
        <fullName evidence="2">Fosfomycin resistance protein FosB</fullName>
    </submittedName>
</protein>
<feature type="domain" description="VOC" evidence="1">
    <location>
        <begin position="13"/>
        <end position="137"/>
    </location>
</feature>
<dbReference type="RefSeq" id="WP_145371080.1">
    <property type="nucleotide sequence ID" value="NZ_CP036275.1"/>
</dbReference>
<gene>
    <name evidence="2" type="ORF">Mal4_43060</name>
</gene>